<evidence type="ECO:0000313" key="10">
    <source>
        <dbReference type="Proteomes" id="UP000649345"/>
    </source>
</evidence>
<feature type="transmembrane region" description="Helical" evidence="8">
    <location>
        <begin position="200"/>
        <end position="219"/>
    </location>
</feature>
<feature type="transmembrane region" description="Helical" evidence="8">
    <location>
        <begin position="82"/>
        <end position="106"/>
    </location>
</feature>
<keyword evidence="4 8" id="KW-1003">Cell membrane</keyword>
<dbReference type="PANTHER" id="PTHR30330">
    <property type="entry name" value="AGSS FAMILY TRANSPORTER, SODIUM-ALANINE"/>
    <property type="match status" value="1"/>
</dbReference>
<dbReference type="NCBIfam" id="TIGR00835">
    <property type="entry name" value="agcS"/>
    <property type="match status" value="1"/>
</dbReference>
<evidence type="ECO:0000256" key="3">
    <source>
        <dbReference type="ARBA" id="ARBA00022448"/>
    </source>
</evidence>
<dbReference type="PRINTS" id="PR00175">
    <property type="entry name" value="NAALASMPORT"/>
</dbReference>
<protein>
    <submittedName>
        <fullName evidence="9">Alanine:cation symporter family protein</fullName>
    </submittedName>
</protein>
<feature type="transmembrane region" description="Helical" evidence="8">
    <location>
        <begin position="434"/>
        <end position="453"/>
    </location>
</feature>
<dbReference type="GO" id="GO:0005283">
    <property type="term" value="F:amino acid:sodium symporter activity"/>
    <property type="evidence" value="ECO:0007669"/>
    <property type="project" value="InterPro"/>
</dbReference>
<evidence type="ECO:0000256" key="5">
    <source>
        <dbReference type="ARBA" id="ARBA00022692"/>
    </source>
</evidence>
<comment type="similarity">
    <text evidence="2 8">Belongs to the alanine or glycine:cation symporter (AGCS) (TC 2.A.25) family.</text>
</comment>
<dbReference type="PROSITE" id="PS00873">
    <property type="entry name" value="NA_ALANINE_SYMP"/>
    <property type="match status" value="1"/>
</dbReference>
<evidence type="ECO:0000256" key="8">
    <source>
        <dbReference type="RuleBase" id="RU363064"/>
    </source>
</evidence>
<keyword evidence="10" id="KW-1185">Reference proteome</keyword>
<dbReference type="InterPro" id="IPR001463">
    <property type="entry name" value="Na/Ala_symport"/>
</dbReference>
<dbReference type="Gene3D" id="1.20.1740.10">
    <property type="entry name" value="Amino acid/polyamine transporter I"/>
    <property type="match status" value="1"/>
</dbReference>
<dbReference type="PANTHER" id="PTHR30330:SF1">
    <property type="entry name" value="AMINO-ACID CARRIER PROTEIN ALST"/>
    <property type="match status" value="1"/>
</dbReference>
<feature type="transmembrane region" description="Helical" evidence="8">
    <location>
        <begin position="409"/>
        <end position="427"/>
    </location>
</feature>
<feature type="transmembrane region" description="Helical" evidence="8">
    <location>
        <begin position="231"/>
        <end position="249"/>
    </location>
</feature>
<evidence type="ECO:0000256" key="2">
    <source>
        <dbReference type="ARBA" id="ARBA00009261"/>
    </source>
</evidence>
<feature type="transmembrane region" description="Helical" evidence="8">
    <location>
        <begin position="168"/>
        <end position="188"/>
    </location>
</feature>
<dbReference type="EMBL" id="JACOOR010000004">
    <property type="protein sequence ID" value="MBC5659867.1"/>
    <property type="molecule type" value="Genomic_DNA"/>
</dbReference>
<organism evidence="9 10">
    <name type="scientific">Anaerosacchariphilus hominis</name>
    <dbReference type="NCBI Taxonomy" id="2763017"/>
    <lineage>
        <taxon>Bacteria</taxon>
        <taxon>Bacillati</taxon>
        <taxon>Bacillota</taxon>
        <taxon>Clostridia</taxon>
        <taxon>Lachnospirales</taxon>
        <taxon>Lachnospiraceae</taxon>
        <taxon>Anaerosacchariphilus</taxon>
    </lineage>
</organism>
<keyword evidence="3 8" id="KW-0813">Transport</keyword>
<dbReference type="GO" id="GO:0005886">
    <property type="term" value="C:plasma membrane"/>
    <property type="evidence" value="ECO:0007669"/>
    <property type="project" value="UniProtKB-SubCell"/>
</dbReference>
<comment type="caution">
    <text evidence="9">The sequence shown here is derived from an EMBL/GenBank/DDBJ whole genome shotgun (WGS) entry which is preliminary data.</text>
</comment>
<keyword evidence="8" id="KW-0769">Symport</keyword>
<proteinExistence type="inferred from homology"/>
<comment type="subcellular location">
    <subcellularLocation>
        <location evidence="1 8">Cell membrane</location>
        <topology evidence="1 8">Multi-pass membrane protein</topology>
    </subcellularLocation>
</comment>
<evidence type="ECO:0000256" key="7">
    <source>
        <dbReference type="ARBA" id="ARBA00023136"/>
    </source>
</evidence>
<dbReference type="Pfam" id="PF01235">
    <property type="entry name" value="Na_Ala_symp"/>
    <property type="match status" value="1"/>
</dbReference>
<sequence>MTHVTALIHQIYSFLWGDLITIPLPGGSSLGLSLLVLLLAPAGIYFTVRTRGLPFRLFPEMLRVSIEKRSPEHKDGISGLQALIVSTATRVGMGNLIGVVAAISAGGPGAVFWMWVMALLGSSTAFAEATLAQIYKQRDPLYGGFRGGPAYYIHALFVKPGSKKKRSVIAALFALSGLLCWCGISQVIGNSVSSAFQNAFHIPPLYTTIILVLVAAFIVLRKNATVKVLDLVVPIMAGFYFLLTLFIIFKNIGQVPAVFARIFQEAFGLRQAAAGGMGAVVMNGIKRGLFSNEAGSGSAPCAAAAADISHPAKEGLLQALGVFIDTLLICSCSALIMLLTPATLTDGLQGMDLLQTAMRYHIGEIGVIFIAVILWLFSFSTFIGILFYARSNVAYLFGDNWICQALYKVLALVMLFIGGLAAYTFVWDLGDIGIGLMTIFNMMALIPLSPKVIESLKDYEQNHRHDKTL</sequence>
<keyword evidence="5 8" id="KW-0812">Transmembrane</keyword>
<feature type="transmembrane region" description="Helical" evidence="8">
    <location>
        <begin position="365"/>
        <end position="389"/>
    </location>
</feature>
<name>A0A923LD11_9FIRM</name>
<keyword evidence="7 8" id="KW-0472">Membrane</keyword>
<dbReference type="Proteomes" id="UP000649345">
    <property type="component" value="Unassembled WGS sequence"/>
</dbReference>
<dbReference type="RefSeq" id="WP_186872164.1">
    <property type="nucleotide sequence ID" value="NZ_JACOOR010000004.1"/>
</dbReference>
<feature type="transmembrane region" description="Helical" evidence="8">
    <location>
        <begin position="319"/>
        <end position="344"/>
    </location>
</feature>
<accession>A0A923LD11</accession>
<feature type="transmembrane region" description="Helical" evidence="8">
    <location>
        <begin position="30"/>
        <end position="48"/>
    </location>
</feature>
<gene>
    <name evidence="9" type="ORF">H8S44_08795</name>
</gene>
<keyword evidence="6 8" id="KW-1133">Transmembrane helix</keyword>
<evidence type="ECO:0000256" key="4">
    <source>
        <dbReference type="ARBA" id="ARBA00022475"/>
    </source>
</evidence>
<evidence type="ECO:0000256" key="1">
    <source>
        <dbReference type="ARBA" id="ARBA00004651"/>
    </source>
</evidence>
<evidence type="ECO:0000313" key="9">
    <source>
        <dbReference type="EMBL" id="MBC5659867.1"/>
    </source>
</evidence>
<reference evidence="9" key="1">
    <citation type="submission" date="2020-08" db="EMBL/GenBank/DDBJ databases">
        <title>Genome public.</title>
        <authorList>
            <person name="Liu C."/>
            <person name="Sun Q."/>
        </authorList>
    </citation>
    <scope>NUCLEOTIDE SEQUENCE</scope>
    <source>
        <strain evidence="9">NSJ-68</strain>
    </source>
</reference>
<evidence type="ECO:0000256" key="6">
    <source>
        <dbReference type="ARBA" id="ARBA00022989"/>
    </source>
</evidence>
<dbReference type="AlphaFoldDB" id="A0A923LD11"/>